<accession>A0A183SQS2</accession>
<dbReference type="Proteomes" id="UP000275846">
    <property type="component" value="Unassembled WGS sequence"/>
</dbReference>
<dbReference type="WBParaSite" id="SSLN_0000677601-mRNA-1">
    <property type="protein sequence ID" value="SSLN_0000677601-mRNA-1"/>
    <property type="gene ID" value="SSLN_0000677601"/>
</dbReference>
<dbReference type="AlphaFoldDB" id="A0A183SQS2"/>
<protein>
    <submittedName>
        <fullName evidence="1 3">Uncharacterized protein</fullName>
    </submittedName>
</protein>
<organism evidence="3">
    <name type="scientific">Schistocephalus solidus</name>
    <name type="common">Tapeworm</name>
    <dbReference type="NCBI Taxonomy" id="70667"/>
    <lineage>
        <taxon>Eukaryota</taxon>
        <taxon>Metazoa</taxon>
        <taxon>Spiralia</taxon>
        <taxon>Lophotrochozoa</taxon>
        <taxon>Platyhelminthes</taxon>
        <taxon>Cestoda</taxon>
        <taxon>Eucestoda</taxon>
        <taxon>Diphyllobothriidea</taxon>
        <taxon>Diphyllobothriidae</taxon>
        <taxon>Schistocephalus</taxon>
    </lineage>
</organism>
<sequence length="399" mass="43646">MDRIERGGEVDKTGGCRLLVTMAGFKDAPLCEYLVRISTPSTESDLVGPRPKVAHCLESPEKDNSEDFRSNVDKNYAPIVFASRLISLLVDRQKGTFSPVIRNNFLSRLVQSFAVARDGSLAAFSTRCSPCPYLITVMSDVKQISSLPDTLTHISPIWPIVLFHATSDKNSRVSGSSLVICRSDGSLAHLCTEGGGILTVAVGQADTTVQETRQPDLEHTGVQVDRPLAPESMACLIKFFDKEEYLSVDTSGAIRFWVASQDGARSIRRQSYVPSLRPVSNRRVLRPRMLSSRGVTHPTCISHLAASGRYVMVVGAIEGEHMFPVIICDTIDGSQLDHPLSEAHTKPIVDVASVRLRAVGSDTGGTQILFSTIAPNDIEGPLRIWTPEFHEYAYFCIGV</sequence>
<keyword evidence="2" id="KW-1185">Reference proteome</keyword>
<dbReference type="EMBL" id="UYSU01033751">
    <property type="protein sequence ID" value="VDL92955.1"/>
    <property type="molecule type" value="Genomic_DNA"/>
</dbReference>
<name>A0A183SQS2_SCHSO</name>
<evidence type="ECO:0000313" key="1">
    <source>
        <dbReference type="EMBL" id="VDL92955.1"/>
    </source>
</evidence>
<evidence type="ECO:0000313" key="3">
    <source>
        <dbReference type="WBParaSite" id="SSLN_0000677601-mRNA-1"/>
    </source>
</evidence>
<dbReference type="OrthoDB" id="6299642at2759"/>
<reference evidence="1 2" key="2">
    <citation type="submission" date="2018-11" db="EMBL/GenBank/DDBJ databases">
        <authorList>
            <consortium name="Pathogen Informatics"/>
        </authorList>
    </citation>
    <scope>NUCLEOTIDE SEQUENCE [LARGE SCALE GENOMIC DNA]</scope>
    <source>
        <strain evidence="1 2">NST_G2</strain>
    </source>
</reference>
<gene>
    <name evidence="1" type="ORF">SSLN_LOCUS6570</name>
</gene>
<proteinExistence type="predicted"/>
<reference evidence="3" key="1">
    <citation type="submission" date="2016-06" db="UniProtKB">
        <authorList>
            <consortium name="WormBaseParasite"/>
        </authorList>
    </citation>
    <scope>IDENTIFICATION</scope>
</reference>
<evidence type="ECO:0000313" key="2">
    <source>
        <dbReference type="Proteomes" id="UP000275846"/>
    </source>
</evidence>